<accession>A0A0S3R0R5</accession>
<dbReference type="AlphaFoldDB" id="A0A0S3R0R5"/>
<feature type="signal peptide" evidence="1">
    <location>
        <begin position="1"/>
        <end position="21"/>
    </location>
</feature>
<organism evidence="2 3">
    <name type="scientific">Vigna angularis var. angularis</name>
    <dbReference type="NCBI Taxonomy" id="157739"/>
    <lineage>
        <taxon>Eukaryota</taxon>
        <taxon>Viridiplantae</taxon>
        <taxon>Streptophyta</taxon>
        <taxon>Embryophyta</taxon>
        <taxon>Tracheophyta</taxon>
        <taxon>Spermatophyta</taxon>
        <taxon>Magnoliopsida</taxon>
        <taxon>eudicotyledons</taxon>
        <taxon>Gunneridae</taxon>
        <taxon>Pentapetalae</taxon>
        <taxon>rosids</taxon>
        <taxon>fabids</taxon>
        <taxon>Fabales</taxon>
        <taxon>Fabaceae</taxon>
        <taxon>Papilionoideae</taxon>
        <taxon>50 kb inversion clade</taxon>
        <taxon>NPAAA clade</taxon>
        <taxon>indigoferoid/millettioid clade</taxon>
        <taxon>Phaseoleae</taxon>
        <taxon>Vigna</taxon>
    </lineage>
</organism>
<gene>
    <name evidence="2" type="primary">Vigan.01G173700</name>
    <name evidence="2" type="ORF">VIGAN_01173700</name>
</gene>
<evidence type="ECO:0000256" key="1">
    <source>
        <dbReference type="SAM" id="SignalP"/>
    </source>
</evidence>
<keyword evidence="1" id="KW-0732">Signal</keyword>
<feature type="chain" id="PRO_5006616452" description="Secreted protein" evidence="1">
    <location>
        <begin position="22"/>
        <end position="73"/>
    </location>
</feature>
<sequence>MFAAVQPLFAAIWCHLPLSRCCLSLSGHHLSLFNIVCVVLQQTRRVEMFKVGGSHSTPVDATASLLWVFLMPS</sequence>
<protein>
    <recommendedName>
        <fullName evidence="4">Secreted protein</fullName>
    </recommendedName>
</protein>
<name>A0A0S3R0R5_PHAAN</name>
<proteinExistence type="predicted"/>
<reference evidence="2 3" key="1">
    <citation type="journal article" date="2015" name="Sci. Rep.">
        <title>The power of single molecule real-time sequencing technology in the de novo assembly of a eukaryotic genome.</title>
        <authorList>
            <person name="Sakai H."/>
            <person name="Naito K."/>
            <person name="Ogiso-Tanaka E."/>
            <person name="Takahashi Y."/>
            <person name="Iseki K."/>
            <person name="Muto C."/>
            <person name="Satou K."/>
            <person name="Teruya K."/>
            <person name="Shiroma A."/>
            <person name="Shimoji M."/>
            <person name="Hirano T."/>
            <person name="Itoh T."/>
            <person name="Kaga A."/>
            <person name="Tomooka N."/>
        </authorList>
    </citation>
    <scope>NUCLEOTIDE SEQUENCE [LARGE SCALE GENOMIC DNA]</scope>
    <source>
        <strain evidence="3">cv. Shumari</strain>
    </source>
</reference>
<evidence type="ECO:0000313" key="2">
    <source>
        <dbReference type="EMBL" id="BAT74134.1"/>
    </source>
</evidence>
<dbReference type="EMBL" id="AP015034">
    <property type="protein sequence ID" value="BAT74134.1"/>
    <property type="molecule type" value="Genomic_DNA"/>
</dbReference>
<evidence type="ECO:0000313" key="3">
    <source>
        <dbReference type="Proteomes" id="UP000291084"/>
    </source>
</evidence>
<dbReference type="Proteomes" id="UP000291084">
    <property type="component" value="Chromosome 1"/>
</dbReference>
<keyword evidence="3" id="KW-1185">Reference proteome</keyword>
<evidence type="ECO:0008006" key="4">
    <source>
        <dbReference type="Google" id="ProtNLM"/>
    </source>
</evidence>